<keyword evidence="2" id="KW-1185">Reference proteome</keyword>
<proteinExistence type="predicted"/>
<evidence type="ECO:0000313" key="1">
    <source>
        <dbReference type="EMBL" id="VVC25328.1"/>
    </source>
</evidence>
<dbReference type="Proteomes" id="UP000325440">
    <property type="component" value="Unassembled WGS sequence"/>
</dbReference>
<dbReference type="AlphaFoldDB" id="A0A5E4M7I8"/>
<reference evidence="1 2" key="1">
    <citation type="submission" date="2019-08" db="EMBL/GenBank/DDBJ databases">
        <authorList>
            <person name="Alioto T."/>
            <person name="Alioto T."/>
            <person name="Gomez Garrido J."/>
        </authorList>
    </citation>
    <scope>NUCLEOTIDE SEQUENCE [LARGE SCALE GENOMIC DNA]</scope>
</reference>
<dbReference type="EMBL" id="CABPRJ010000011">
    <property type="protein sequence ID" value="VVC25328.1"/>
    <property type="molecule type" value="Genomic_DNA"/>
</dbReference>
<sequence length="185" mass="21018">MLRLNRSQFNEAEVDNCIIRDIRLGANAQKPIGPEAAVISRISFFNLVFVTSDGFGFQSLPPQCVGNIELKSLKLCLAGVEKSKITHHLQRILFSLNTERWCTNNGGLAVSNTDALFTTTELQGYVCPENRRRFTGFRQLRELNIRCIFTVKTLRFALEFGAAARYTKNAAEFAQTFRDSRTLFW</sequence>
<name>A0A5E4M7I8_9HEMI</name>
<organism evidence="1 2">
    <name type="scientific">Cinara cedri</name>
    <dbReference type="NCBI Taxonomy" id="506608"/>
    <lineage>
        <taxon>Eukaryota</taxon>
        <taxon>Metazoa</taxon>
        <taxon>Ecdysozoa</taxon>
        <taxon>Arthropoda</taxon>
        <taxon>Hexapoda</taxon>
        <taxon>Insecta</taxon>
        <taxon>Pterygota</taxon>
        <taxon>Neoptera</taxon>
        <taxon>Paraneoptera</taxon>
        <taxon>Hemiptera</taxon>
        <taxon>Sternorrhyncha</taxon>
        <taxon>Aphidomorpha</taxon>
        <taxon>Aphidoidea</taxon>
        <taxon>Aphididae</taxon>
        <taxon>Lachninae</taxon>
        <taxon>Cinara</taxon>
    </lineage>
</organism>
<evidence type="ECO:0000313" key="2">
    <source>
        <dbReference type="Proteomes" id="UP000325440"/>
    </source>
</evidence>
<protein>
    <submittedName>
        <fullName evidence="1">Uncharacterized protein</fullName>
    </submittedName>
</protein>
<accession>A0A5E4M7I8</accession>
<gene>
    <name evidence="1" type="ORF">CINCED_3A015806</name>
</gene>